<keyword evidence="6" id="KW-1133">Transmembrane helix</keyword>
<evidence type="ECO:0000256" key="6">
    <source>
        <dbReference type="SAM" id="Phobius"/>
    </source>
</evidence>
<evidence type="ECO:0000256" key="5">
    <source>
        <dbReference type="SAM" id="Coils"/>
    </source>
</evidence>
<reference evidence="8" key="1">
    <citation type="journal article" date="2012" name="Nat. Biotechnol.">
        <title>Draft genome sequence of pigeonpea (Cajanus cajan), an orphan legume crop of resource-poor farmers.</title>
        <authorList>
            <person name="Varshney R.K."/>
            <person name="Chen W."/>
            <person name="Li Y."/>
            <person name="Bharti A.K."/>
            <person name="Saxena R.K."/>
            <person name="Schlueter J.A."/>
            <person name="Donoghue M.T."/>
            <person name="Azam S."/>
            <person name="Fan G."/>
            <person name="Whaley A.M."/>
            <person name="Farmer A.D."/>
            <person name="Sheridan J."/>
            <person name="Iwata A."/>
            <person name="Tuteja R."/>
            <person name="Penmetsa R.V."/>
            <person name="Wu W."/>
            <person name="Upadhyaya H.D."/>
            <person name="Yang S.P."/>
            <person name="Shah T."/>
            <person name="Saxena K.B."/>
            <person name="Michael T."/>
            <person name="McCombie W.R."/>
            <person name="Yang B."/>
            <person name="Zhang G."/>
            <person name="Yang H."/>
            <person name="Wang J."/>
            <person name="Spillane C."/>
            <person name="Cook D.R."/>
            <person name="May G.D."/>
            <person name="Xu X."/>
            <person name="Jackson S.A."/>
        </authorList>
    </citation>
    <scope>NUCLEOTIDE SEQUENCE [LARGE SCALE GENOMIC DNA]</scope>
</reference>
<keyword evidence="6" id="KW-0812">Transmembrane</keyword>
<dbReference type="Gene3D" id="1.10.8.430">
    <property type="entry name" value="Helical domain of apoptotic protease-activating factors"/>
    <property type="match status" value="1"/>
</dbReference>
<dbReference type="InterPro" id="IPR050905">
    <property type="entry name" value="Plant_NBS-LRR"/>
</dbReference>
<dbReference type="SUPFAM" id="SSF52058">
    <property type="entry name" value="L domain-like"/>
    <property type="match status" value="1"/>
</dbReference>
<dbReference type="SUPFAM" id="SSF52540">
    <property type="entry name" value="P-loop containing nucleoside triphosphate hydrolases"/>
    <property type="match status" value="1"/>
</dbReference>
<dbReference type="Proteomes" id="UP000075243">
    <property type="component" value="Unassembled WGS sequence"/>
</dbReference>
<organism evidence="8 9">
    <name type="scientific">Cajanus cajan</name>
    <name type="common">Pigeon pea</name>
    <name type="synonym">Cajanus indicus</name>
    <dbReference type="NCBI Taxonomy" id="3821"/>
    <lineage>
        <taxon>Eukaryota</taxon>
        <taxon>Viridiplantae</taxon>
        <taxon>Streptophyta</taxon>
        <taxon>Embryophyta</taxon>
        <taxon>Tracheophyta</taxon>
        <taxon>Spermatophyta</taxon>
        <taxon>Magnoliopsida</taxon>
        <taxon>eudicotyledons</taxon>
        <taxon>Gunneridae</taxon>
        <taxon>Pentapetalae</taxon>
        <taxon>rosids</taxon>
        <taxon>fabids</taxon>
        <taxon>Fabales</taxon>
        <taxon>Fabaceae</taxon>
        <taxon>Papilionoideae</taxon>
        <taxon>50 kb inversion clade</taxon>
        <taxon>NPAAA clade</taxon>
        <taxon>indigoferoid/millettioid clade</taxon>
        <taxon>Phaseoleae</taxon>
        <taxon>Cajanus</taxon>
    </lineage>
</organism>
<feature type="domain" description="AAA+ ATPase" evidence="7">
    <location>
        <begin position="175"/>
        <end position="316"/>
    </location>
</feature>
<feature type="coiled-coil region" evidence="5">
    <location>
        <begin position="40"/>
        <end position="74"/>
    </location>
</feature>
<dbReference type="Gene3D" id="3.80.10.10">
    <property type="entry name" value="Ribonuclease Inhibitor"/>
    <property type="match status" value="6"/>
</dbReference>
<dbReference type="InterPro" id="IPR027417">
    <property type="entry name" value="P-loop_NTPase"/>
</dbReference>
<dbReference type="InterPro" id="IPR003593">
    <property type="entry name" value="AAA+_ATPase"/>
</dbReference>
<name>A0A151RWU1_CAJCA</name>
<dbReference type="InterPro" id="IPR002182">
    <property type="entry name" value="NB-ARC"/>
</dbReference>
<dbReference type="PANTHER" id="PTHR33463">
    <property type="entry name" value="NB-ARC DOMAIN-CONTAINING PROTEIN-RELATED"/>
    <property type="match status" value="1"/>
</dbReference>
<dbReference type="Gene3D" id="3.40.50.300">
    <property type="entry name" value="P-loop containing nucleotide triphosphate hydrolases"/>
    <property type="match status" value="1"/>
</dbReference>
<sequence length="2191" mass="249850">MEFASTIVERVTNFVLDLSVRHVAYIIRYGRNIDDLNGSVKDLGLQKERVDHQRDEAEKNLKQIEGTVKDWFQKVDEFETRMEGFGNDEGHRKTGLSLSNGLFLYLRNRHRLSRQAKKMTEDVRKLLDESSKFNEVSYQQNVTSNDATMSNVGYVEFCCRKSIIEDIMVQLEDSTVRMIGLHGPGGVGKSTLIKAIANKARDRKLFNVVVIVEITIKPNPQKIQEEIAYVLGLRLEGEGETVRADCLRRRLRKEKENTLLILDDLWDRLDLNKLEKSLGDYKGCKILLTSRKKEVLCDHIKDDESIFCVQALDDKDALALFQKEAGIPIEMSNPKQEIVKTYCAGIPMAIVTVGRALRNKSELVWEATLEKLKKQELVGVHKSMEISVKMSYDHLENEELKSIFLLCAQMGHKPLIMDLVKYCFGLGILEGVYSLRDARERICTSIQMLKDSSLIGINCSQLKFFQIDTDDPSLKIPNSFFERKKKLRVLILTGFHLSTLPSSIKGLSNLRMLCLEQCTLDGNLSIIGKLKKLRILSFSGSQIENLPIDLGCLDKLQLLDISNCSIVEMIPRNLISRLTCLEELYIRKSLIKTLVKETNQSQISFLSELKHLHQLKVVDLCIPCATVLPKDLFFDKLNDYKIVIGEFKVLLVGDFRMPNKYEEFRSLALQLKDGTDNIHSQKGIKLLFRKVENLLLGELNGVQNGVDNVIYELNLDGFPDLKHLSITNNTRIKYINSMDLSHPREVFPNLKSLCLYKLKNIEMICCSPVTGASFTKLRTIKVEKCDQLKNLFSSSMVKFLVSLETIDVSTCDCLKEIVEILVISEKVEFLKLQSLTLQSLPLFASFYIEGLSVPQTTEAQITNNDHIEITIAEVEIPNLESLNLSSIHIHKIWSKEPLSRFCFQNLIKLVVNDCDNLRYLCSLSVANNLKNLKGLFISECPLMEKIFEIEGNTIEKNFCSRLILLNMVLNHCFVCIFPKLEEIHISEMKMLTNIWQIEVSVDSFSSLVSVHIEDCEKLDKIFPSHMEGWFESLDNLKVVDCNCMGMMEIVAYKDGLEANNEPLEFPELLYVELCWLSNIRHFCKGRYTIVIPNLECIQIDFDEAQKWLLSNIVKYHMQHLKELSLRSVKSGELLCRFLHRMPNLEKLQLFNSEHYLLKDSSVPCLGIVLQLKELVLSDSKIKDLGFERDPVLQRLEVLSLKWCQKLIILAPPSVSLTCMTYLEIEYCRGLQNLMAYSTAKSLVQLKTMKVSGCNVKEIVTNEGNEDKIEIVFSKLVTIELAWLPYLTSFCGFKKCEFKFPSLEILIVRGCNMMETFTMGHTKAPKLQNIFAYEGEVEAKWQWEGDLNTTIQKDFQDKLLKSAQSGSYLHLRDSSLQKIWLGSRPIPNLCFSNLDYLVVNGCQFLSEAILPFNLLPFFTKLQTLTVQNCSYVKTIFDVKCIAQDKKITTTRPTPSPLIFPLKRMTLSDLPNLENVWNEDPRRILRMELLEDVNVEKCESLTSVFPVSVTKDLGKLEKLVVKNCEGLMAIVAENNADPRGTFPFVKSLTLWDLPKFKYGVQNCSYVKTIFDVKCIAQDKKITTTRPTPSPLIFPLKRMTLSDLPNLENVWNEDPRRILRMELLEDVNVEKCESLTSVFPVSVTKDLGKLEKLVVKNCEGLMAIVAENNADPRGTFPFVKSLTLWDLPKFKYGEVAQSVSNLTLKDSPLQKIWQRSLPIPDLCFINLGSLIVDGCQFLSDVLPFDLLPFLINLEILEVRNCDSVKTIFDVKCTTHDRKMTITGPTHFLLILPLKKLTLSELPNLENVWNEDPHGTLKMQHLQQVYIDNCKCLTSVFPASVAKDLGKLEDLVMQHCDDLIKIVTEDIPYSRGTNLEPTFYCMTSLTLCDLPKFEYLDCINKVSLLNNFVLITIEFHGNNLFNLKVLTMSFHIGSIVFPCGFLQHVPNMENLVVCFGSFKEIFCLQSPNVDDAGLLSQLKVLILESLPELISIGLENTWVVPVLGNLESLDVSSCSCLTNLAPSPICFSNLMSLFVFECHGLENLFTSSTAKSLARLKIMEIKSCESIKEVVSKEEDESHEDEIIFWQLLYLNIESLPNLINFYKGSLSFPSLVLLSIFECHNMKTLCLGTINADKLLGVKFEKNADVVSLEIDLNYTTRKAFLAMVCVHSFHLFFFFLFLLLVLLLCTYQLVNLF</sequence>
<dbReference type="Pfam" id="PF23247">
    <property type="entry name" value="LRR_RPS2"/>
    <property type="match status" value="7"/>
</dbReference>
<dbReference type="InterPro" id="IPR057135">
    <property type="entry name" value="At4g27190-like_LRR"/>
</dbReference>
<dbReference type="PRINTS" id="PR00364">
    <property type="entry name" value="DISEASERSIST"/>
</dbReference>
<feature type="transmembrane region" description="Helical" evidence="6">
    <location>
        <begin position="2167"/>
        <end position="2188"/>
    </location>
</feature>
<evidence type="ECO:0000256" key="1">
    <source>
        <dbReference type="ARBA" id="ARBA00008894"/>
    </source>
</evidence>
<dbReference type="Pfam" id="PF00931">
    <property type="entry name" value="NB-ARC"/>
    <property type="match status" value="1"/>
</dbReference>
<evidence type="ECO:0000256" key="2">
    <source>
        <dbReference type="ARBA" id="ARBA00022741"/>
    </source>
</evidence>
<keyword evidence="9" id="KW-1185">Reference proteome</keyword>
<comment type="similarity">
    <text evidence="1">Belongs to the disease resistance NB-LRR family.</text>
</comment>
<evidence type="ECO:0000313" key="9">
    <source>
        <dbReference type="Proteomes" id="UP000075243"/>
    </source>
</evidence>
<dbReference type="EMBL" id="KQ483539">
    <property type="protein sequence ID" value="KYP47023.1"/>
    <property type="molecule type" value="Genomic_DNA"/>
</dbReference>
<keyword evidence="2" id="KW-0547">Nucleotide-binding</keyword>
<dbReference type="InterPro" id="IPR032675">
    <property type="entry name" value="LRR_dom_sf"/>
</dbReference>
<evidence type="ECO:0000256" key="3">
    <source>
        <dbReference type="ARBA" id="ARBA00022821"/>
    </source>
</evidence>
<dbReference type="GO" id="GO:0043531">
    <property type="term" value="F:ADP binding"/>
    <property type="evidence" value="ECO:0007669"/>
    <property type="project" value="InterPro"/>
</dbReference>
<dbReference type="Gramene" id="C.cajan_31450.t">
    <property type="protein sequence ID" value="C.cajan_31450.t"/>
    <property type="gene ID" value="C.cajan_31450"/>
</dbReference>
<accession>A0A151RWU1</accession>
<dbReference type="SMART" id="SM00382">
    <property type="entry name" value="AAA"/>
    <property type="match status" value="1"/>
</dbReference>
<dbReference type="GO" id="GO:0005524">
    <property type="term" value="F:ATP binding"/>
    <property type="evidence" value="ECO:0007669"/>
    <property type="project" value="UniProtKB-KW"/>
</dbReference>
<evidence type="ECO:0000259" key="7">
    <source>
        <dbReference type="SMART" id="SM00382"/>
    </source>
</evidence>
<evidence type="ECO:0000313" key="8">
    <source>
        <dbReference type="EMBL" id="KYP47023.1"/>
    </source>
</evidence>
<keyword evidence="4" id="KW-0067">ATP-binding</keyword>
<dbReference type="SUPFAM" id="SSF52047">
    <property type="entry name" value="RNI-like"/>
    <property type="match status" value="3"/>
</dbReference>
<gene>
    <name evidence="8" type="ORF">KK1_031328</name>
</gene>
<evidence type="ECO:0000256" key="4">
    <source>
        <dbReference type="ARBA" id="ARBA00022840"/>
    </source>
</evidence>
<keyword evidence="3" id="KW-0611">Plant defense</keyword>
<dbReference type="OMA" id="ISECESM"/>
<keyword evidence="6" id="KW-0472">Membrane</keyword>
<protein>
    <submittedName>
        <fullName evidence="8">Disease resistance protein At4g27190 family</fullName>
    </submittedName>
</protein>
<dbReference type="GO" id="GO:0006952">
    <property type="term" value="P:defense response"/>
    <property type="evidence" value="ECO:0007669"/>
    <property type="project" value="UniProtKB-KW"/>
</dbReference>
<dbReference type="PANTHER" id="PTHR33463:SF196">
    <property type="entry name" value="NB-ARC DOMAIN DISEASE RESISTANCE PROTEIN"/>
    <property type="match status" value="1"/>
</dbReference>
<keyword evidence="5" id="KW-0175">Coiled coil</keyword>
<proteinExistence type="inferred from homology"/>
<dbReference type="InterPro" id="IPR042197">
    <property type="entry name" value="Apaf_helical"/>
</dbReference>